<dbReference type="Gene3D" id="3.40.50.720">
    <property type="entry name" value="NAD(P)-binding Rossmann-like Domain"/>
    <property type="match status" value="1"/>
</dbReference>
<evidence type="ECO:0000256" key="2">
    <source>
        <dbReference type="ARBA" id="ARBA00007870"/>
    </source>
</evidence>
<evidence type="ECO:0000259" key="11">
    <source>
        <dbReference type="Pfam" id="PF02558"/>
    </source>
</evidence>
<dbReference type="SUPFAM" id="SSF48179">
    <property type="entry name" value="6-phosphogluconate dehydrogenase C-terminal domain-like"/>
    <property type="match status" value="1"/>
</dbReference>
<evidence type="ECO:0000256" key="5">
    <source>
        <dbReference type="ARBA" id="ARBA00022655"/>
    </source>
</evidence>
<dbReference type="PANTHER" id="PTHR43765">
    <property type="entry name" value="2-DEHYDROPANTOATE 2-REDUCTASE-RELATED"/>
    <property type="match status" value="1"/>
</dbReference>
<organism evidence="13 14">
    <name type="scientific">Rhodanobacter aciditrophus</name>
    <dbReference type="NCBI Taxonomy" id="1623218"/>
    <lineage>
        <taxon>Bacteria</taxon>
        <taxon>Pseudomonadati</taxon>
        <taxon>Pseudomonadota</taxon>
        <taxon>Gammaproteobacteria</taxon>
        <taxon>Lysobacterales</taxon>
        <taxon>Rhodanobacteraceae</taxon>
        <taxon>Rhodanobacter</taxon>
    </lineage>
</organism>
<evidence type="ECO:0000256" key="3">
    <source>
        <dbReference type="ARBA" id="ARBA00013014"/>
    </source>
</evidence>
<keyword evidence="14" id="KW-1185">Reference proteome</keyword>
<evidence type="ECO:0000256" key="10">
    <source>
        <dbReference type="RuleBase" id="RU362068"/>
    </source>
</evidence>
<keyword evidence="5 10" id="KW-0566">Pantothenate biosynthesis</keyword>
<feature type="domain" description="Ketopantoate reductase N-terminal" evidence="11">
    <location>
        <begin position="6"/>
        <end position="154"/>
    </location>
</feature>
<keyword evidence="6 10" id="KW-0521">NADP</keyword>
<comment type="pathway">
    <text evidence="1 10">Cofactor biosynthesis; (R)-pantothenate biosynthesis; (R)-pantoate from 3-methyl-2-oxobutanoate: step 2/2.</text>
</comment>
<dbReference type="InterPro" id="IPR008927">
    <property type="entry name" value="6-PGluconate_DH-like_C_sf"/>
</dbReference>
<dbReference type="Pfam" id="PF02558">
    <property type="entry name" value="ApbA"/>
    <property type="match status" value="1"/>
</dbReference>
<evidence type="ECO:0000256" key="7">
    <source>
        <dbReference type="ARBA" id="ARBA00023002"/>
    </source>
</evidence>
<dbReference type="EMBL" id="JBHTMN010000011">
    <property type="protein sequence ID" value="MFD1383698.1"/>
    <property type="molecule type" value="Genomic_DNA"/>
</dbReference>
<evidence type="ECO:0000313" key="14">
    <source>
        <dbReference type="Proteomes" id="UP001597059"/>
    </source>
</evidence>
<dbReference type="InterPro" id="IPR050838">
    <property type="entry name" value="Ketopantoate_reductase"/>
</dbReference>
<dbReference type="EC" id="1.1.1.169" evidence="3 10"/>
<sequence length="321" mass="35967">MTKDEWLVVGNGAVGLLWASKLSALGNPVTIVHRSASQPESPIIVDFTNDAGEPQQSTHNVTFATRSELEGKYTKVLLCTKAFDLVPAYLDIREHTKKRGLIATLCNGMGAQQDLIPHLKKHQNLWAGTTSEGALKTASNGVRQTGNGDTFFGLLVEDEKNLFGNQFPYPGVQSENVEQRLLEKVAVNAIINPLTALFSIRNGQVLEPPIRPIFDAAIDELSSVMQDEKFKYRAYTLNLTPELLHMRVSTVAKLTAMNCSSMYEDVRNLRKTENEYISGFFHREANTPTPLQDFFYRALNDRPHLEEHKKKLLSMYQELSA</sequence>
<dbReference type="InterPro" id="IPR013328">
    <property type="entry name" value="6PGD_dom2"/>
</dbReference>
<proteinExistence type="inferred from homology"/>
<evidence type="ECO:0000256" key="8">
    <source>
        <dbReference type="ARBA" id="ARBA00032024"/>
    </source>
</evidence>
<accession>A0ABW4B2B8</accession>
<feature type="domain" description="Ketopantoate reductase C-terminal" evidence="12">
    <location>
        <begin position="176"/>
        <end position="300"/>
    </location>
</feature>
<evidence type="ECO:0000259" key="12">
    <source>
        <dbReference type="Pfam" id="PF08546"/>
    </source>
</evidence>
<evidence type="ECO:0000256" key="4">
    <source>
        <dbReference type="ARBA" id="ARBA00019465"/>
    </source>
</evidence>
<keyword evidence="7 10" id="KW-0560">Oxidoreductase</keyword>
<dbReference type="Pfam" id="PF08546">
    <property type="entry name" value="ApbA_C"/>
    <property type="match status" value="1"/>
</dbReference>
<dbReference type="NCBIfam" id="TIGR00745">
    <property type="entry name" value="apbA_panE"/>
    <property type="match status" value="1"/>
</dbReference>
<comment type="catalytic activity">
    <reaction evidence="9 10">
        <text>(R)-pantoate + NADP(+) = 2-dehydropantoate + NADPH + H(+)</text>
        <dbReference type="Rhea" id="RHEA:16233"/>
        <dbReference type="ChEBI" id="CHEBI:11561"/>
        <dbReference type="ChEBI" id="CHEBI:15378"/>
        <dbReference type="ChEBI" id="CHEBI:15980"/>
        <dbReference type="ChEBI" id="CHEBI:57783"/>
        <dbReference type="ChEBI" id="CHEBI:58349"/>
        <dbReference type="EC" id="1.1.1.169"/>
    </reaction>
</comment>
<comment type="similarity">
    <text evidence="2 10">Belongs to the ketopantoate reductase family.</text>
</comment>
<dbReference type="SUPFAM" id="SSF51735">
    <property type="entry name" value="NAD(P)-binding Rossmann-fold domains"/>
    <property type="match status" value="1"/>
</dbReference>
<name>A0ABW4B2B8_9GAMM</name>
<dbReference type="InterPro" id="IPR013332">
    <property type="entry name" value="KPR_N"/>
</dbReference>
<reference evidence="14" key="1">
    <citation type="journal article" date="2019" name="Int. J. Syst. Evol. Microbiol.">
        <title>The Global Catalogue of Microorganisms (GCM) 10K type strain sequencing project: providing services to taxonomists for standard genome sequencing and annotation.</title>
        <authorList>
            <consortium name="The Broad Institute Genomics Platform"/>
            <consortium name="The Broad Institute Genome Sequencing Center for Infectious Disease"/>
            <person name="Wu L."/>
            <person name="Ma J."/>
        </authorList>
    </citation>
    <scope>NUCLEOTIDE SEQUENCE [LARGE SCALE GENOMIC DNA]</scope>
    <source>
        <strain evidence="14">JCM 30774</strain>
    </source>
</reference>
<comment type="caution">
    <text evidence="13">The sequence shown here is derived from an EMBL/GenBank/DDBJ whole genome shotgun (WGS) entry which is preliminary data.</text>
</comment>
<comment type="function">
    <text evidence="10">Catalyzes the NADPH-dependent reduction of ketopantoate into pantoic acid.</text>
</comment>
<evidence type="ECO:0000256" key="1">
    <source>
        <dbReference type="ARBA" id="ARBA00004994"/>
    </source>
</evidence>
<evidence type="ECO:0000256" key="6">
    <source>
        <dbReference type="ARBA" id="ARBA00022857"/>
    </source>
</evidence>
<protein>
    <recommendedName>
        <fullName evidence="4 10">2-dehydropantoate 2-reductase</fullName>
        <ecNumber evidence="3 10">1.1.1.169</ecNumber>
    </recommendedName>
    <alternativeName>
        <fullName evidence="8 10">Ketopantoate reductase</fullName>
    </alternativeName>
</protein>
<dbReference type="InterPro" id="IPR003710">
    <property type="entry name" value="ApbA"/>
</dbReference>
<dbReference type="InterPro" id="IPR013752">
    <property type="entry name" value="KPA_reductase"/>
</dbReference>
<dbReference type="RefSeq" id="WP_377367213.1">
    <property type="nucleotide sequence ID" value="NZ_JBHTMN010000011.1"/>
</dbReference>
<dbReference type="Proteomes" id="UP001597059">
    <property type="component" value="Unassembled WGS sequence"/>
</dbReference>
<dbReference type="PANTHER" id="PTHR43765:SF2">
    <property type="entry name" value="2-DEHYDROPANTOATE 2-REDUCTASE"/>
    <property type="match status" value="1"/>
</dbReference>
<gene>
    <name evidence="13" type="ORF">ACFQ45_09985</name>
</gene>
<evidence type="ECO:0000256" key="9">
    <source>
        <dbReference type="ARBA" id="ARBA00048793"/>
    </source>
</evidence>
<dbReference type="InterPro" id="IPR036291">
    <property type="entry name" value="NAD(P)-bd_dom_sf"/>
</dbReference>
<dbReference type="Gene3D" id="1.10.1040.10">
    <property type="entry name" value="N-(1-d-carboxylethyl)-l-norvaline Dehydrogenase, domain 2"/>
    <property type="match status" value="1"/>
</dbReference>
<evidence type="ECO:0000313" key="13">
    <source>
        <dbReference type="EMBL" id="MFD1383698.1"/>
    </source>
</evidence>